<dbReference type="Pfam" id="PF13361">
    <property type="entry name" value="UvrD_C"/>
    <property type="match status" value="1"/>
</dbReference>
<comment type="catalytic activity">
    <reaction evidence="13">
        <text>ATP + H2O = ADP + phosphate + H(+)</text>
        <dbReference type="Rhea" id="RHEA:13065"/>
        <dbReference type="ChEBI" id="CHEBI:15377"/>
        <dbReference type="ChEBI" id="CHEBI:15378"/>
        <dbReference type="ChEBI" id="CHEBI:30616"/>
        <dbReference type="ChEBI" id="CHEBI:43474"/>
        <dbReference type="ChEBI" id="CHEBI:456216"/>
        <dbReference type="EC" id="5.6.2.4"/>
    </reaction>
</comment>
<dbReference type="PROSITE" id="PS51198">
    <property type="entry name" value="UVRD_HELICASE_ATP_BIND"/>
    <property type="match status" value="1"/>
</dbReference>
<evidence type="ECO:0000256" key="13">
    <source>
        <dbReference type="ARBA" id="ARBA00048988"/>
    </source>
</evidence>
<dbReference type="NCBIfam" id="TIGR02785">
    <property type="entry name" value="addA_Gpos"/>
    <property type="match status" value="1"/>
</dbReference>
<feature type="domain" description="UvrD-like helicase C-terminal" evidence="16">
    <location>
        <begin position="472"/>
        <end position="775"/>
    </location>
</feature>
<dbReference type="GO" id="GO:0000725">
    <property type="term" value="P:recombinational repair"/>
    <property type="evidence" value="ECO:0007669"/>
    <property type="project" value="TreeGrafter"/>
</dbReference>
<dbReference type="InterPro" id="IPR011604">
    <property type="entry name" value="PDDEXK-like_dom_sf"/>
</dbReference>
<dbReference type="SUPFAM" id="SSF52980">
    <property type="entry name" value="Restriction endonuclease-like"/>
    <property type="match status" value="1"/>
</dbReference>
<dbReference type="Proteomes" id="UP000886800">
    <property type="component" value="Unassembled WGS sequence"/>
</dbReference>
<dbReference type="InterPro" id="IPR000212">
    <property type="entry name" value="DNA_helicase_UvrD/REP"/>
</dbReference>
<dbReference type="InterPro" id="IPR014016">
    <property type="entry name" value="UvrD-like_ATP-bd"/>
</dbReference>
<feature type="domain" description="UvrD-like helicase ATP-binding" evidence="15">
    <location>
        <begin position="4"/>
        <end position="471"/>
    </location>
</feature>
<evidence type="ECO:0000256" key="9">
    <source>
        <dbReference type="ARBA" id="ARBA00023204"/>
    </source>
</evidence>
<dbReference type="Pfam" id="PF12705">
    <property type="entry name" value="PDDEXK_1"/>
    <property type="match status" value="1"/>
</dbReference>
<organism evidence="17 18">
    <name type="scientific">Candidatus Anaerotruncus excrementipullorum</name>
    <dbReference type="NCBI Taxonomy" id="2838465"/>
    <lineage>
        <taxon>Bacteria</taxon>
        <taxon>Bacillati</taxon>
        <taxon>Bacillota</taxon>
        <taxon>Clostridia</taxon>
        <taxon>Eubacteriales</taxon>
        <taxon>Oscillospiraceae</taxon>
        <taxon>Anaerotruncus</taxon>
    </lineage>
</organism>
<evidence type="ECO:0000256" key="6">
    <source>
        <dbReference type="ARBA" id="ARBA00022839"/>
    </source>
</evidence>
<evidence type="ECO:0000256" key="2">
    <source>
        <dbReference type="ARBA" id="ARBA00022741"/>
    </source>
</evidence>
<dbReference type="Gene3D" id="3.90.320.10">
    <property type="match status" value="1"/>
</dbReference>
<gene>
    <name evidence="17" type="primary">addA</name>
    <name evidence="17" type="ORF">H9736_06975</name>
</gene>
<evidence type="ECO:0000256" key="4">
    <source>
        <dbReference type="ARBA" id="ARBA00022801"/>
    </source>
</evidence>
<dbReference type="InterPro" id="IPR014152">
    <property type="entry name" value="AddA"/>
</dbReference>
<sequence>MAEKQWTPQQRAAIEARGGTLLVSAAAGSGKTAVLVERVIGRILDPEHPVDADRLLIATFSNAAALEMKQRIAARLNTLLAQHPEDARLQRQQMLLARAQIGTIHAFCGSLIRSNFQALGLPSNIRVADEKELEVLRQQAARQVVEEFHSRGEETFLQLVELLSSGRDDSRLFSTLFSLYDFVRSHPFYGRWLEEKLALYSGEVRVEDSAWGQVILSYAADALDYAIAMTGQALEKIRREERMAKAYLEAFYQDLDQLEQLRRTVSGRNWDQICAQLGGFTFAKLRPLRGEDGEKAAVQALRAGVKKLVGDLREKQFCATASQFQEDVEFLRPMVAQLFSLVQAFDRAFTAAKLQRNAMDFSDMEQYAIALLARPEGGGFVRTELARQVAAEYDELLIDEFQDTNAAQEIIFRAVSQNEQNLFLVGDVKQSIYRFRQARPELFLEKKRRYYPYDGAHFPAKITLGKNFRSAPQVTGWVNFLFTQLMSPQVGELDYDREEALQPGAAFPEGSRPACQVRILDLTGEEKHGDKTALEAREVAGQVARLLERGEPVADGDRVRAIRPSDICILLRSPARKAQVYLDALAARGIPVWAEPKNGFLTTREVAPVVALLRVLGNPLRDIDLTAALLSPLFGFTADELAAIRLVGRKLPFYLAVEAKAGQGDAHCQAFLALFRQLRRLAVVATADQVIREIYTRCDYLGKVQVMGMGDARRANLLQLVEYACRYHQSGYKGLSGFVGFVDQLLEREGDFAPASALSEQADVVRVMSIHRSKGLEFPVVFLCDCAKPFNREDLNGNTLLHSELGFACMRRDFAQMKQYTTVPMQALRLELERSMLSEELRMLYVALTRAKERLVITGALTRPGERAAALLAGLDAQGKLPAYLVRGASSCLDWVLMAAAHHPAFGEQLSQWGLVPPAPAAEIPEVEFPLVRAGLAQAPQPPQPAGPEPGQLPALEQALAQKLAWRYPHQALTRVPTKLAVSQIAKGELAQAHRFASRPAFLQEGGLTGAQKGNALHKFMQFADYRRAAQDVEAELARMGSQGFLTSQEVASIDPQRLQNFFTGPLAARIFRSPQVWRELRFLAQVGQETLGPYTSLLEEGGETVVQGVADCVFLEDGAAVVVDYKSDRVQRPEQLLDRYRTQLELYRRLLGSTLGVPVKECVLYSFALDREIRF</sequence>
<dbReference type="PANTHER" id="PTHR11070:SF48">
    <property type="entry name" value="ATP-DEPENDENT HELICASE_NUCLEASE SUBUNIT A"/>
    <property type="match status" value="1"/>
</dbReference>
<keyword evidence="6" id="KW-0269">Exonuclease</keyword>
<reference evidence="17" key="2">
    <citation type="submission" date="2021-04" db="EMBL/GenBank/DDBJ databases">
        <authorList>
            <person name="Gilroy R."/>
        </authorList>
    </citation>
    <scope>NUCLEOTIDE SEQUENCE</scope>
    <source>
        <strain evidence="17">CHK188-5543</strain>
    </source>
</reference>
<reference evidence="17" key="1">
    <citation type="journal article" date="2021" name="PeerJ">
        <title>Extensive microbial diversity within the chicken gut microbiome revealed by metagenomics and culture.</title>
        <authorList>
            <person name="Gilroy R."/>
            <person name="Ravi A."/>
            <person name="Getino M."/>
            <person name="Pursley I."/>
            <person name="Horton D.L."/>
            <person name="Alikhan N.F."/>
            <person name="Baker D."/>
            <person name="Gharbi K."/>
            <person name="Hall N."/>
            <person name="Watson M."/>
            <person name="Adriaenssens E.M."/>
            <person name="Foster-Nyarko E."/>
            <person name="Jarju S."/>
            <person name="Secka A."/>
            <person name="Antonio M."/>
            <person name="Oren A."/>
            <person name="Chaudhuri R.R."/>
            <person name="La Ragione R."/>
            <person name="Hildebrand F."/>
            <person name="Pallen M.J."/>
        </authorList>
    </citation>
    <scope>NUCLEOTIDE SEQUENCE</scope>
    <source>
        <strain evidence="17">CHK188-5543</strain>
    </source>
</reference>
<keyword evidence="3" id="KW-0227">DNA damage</keyword>
<keyword evidence="4 14" id="KW-0378">Hydrolase</keyword>
<dbReference type="GO" id="GO:0005524">
    <property type="term" value="F:ATP binding"/>
    <property type="evidence" value="ECO:0007669"/>
    <property type="project" value="UniProtKB-UniRule"/>
</dbReference>
<dbReference type="GO" id="GO:0006302">
    <property type="term" value="P:double-strand break repair"/>
    <property type="evidence" value="ECO:0007669"/>
    <property type="project" value="InterPro"/>
</dbReference>
<evidence type="ECO:0000256" key="3">
    <source>
        <dbReference type="ARBA" id="ARBA00022763"/>
    </source>
</evidence>
<dbReference type="GO" id="GO:0004527">
    <property type="term" value="F:exonuclease activity"/>
    <property type="evidence" value="ECO:0007669"/>
    <property type="project" value="UniProtKB-KW"/>
</dbReference>
<keyword evidence="1" id="KW-0540">Nuclease</keyword>
<keyword evidence="2 14" id="KW-0547">Nucleotide-binding</keyword>
<dbReference type="InterPro" id="IPR038726">
    <property type="entry name" value="PDDEXK_AddAB-type"/>
</dbReference>
<dbReference type="Pfam" id="PF00580">
    <property type="entry name" value="UvrD-helicase"/>
    <property type="match status" value="1"/>
</dbReference>
<evidence type="ECO:0000256" key="8">
    <source>
        <dbReference type="ARBA" id="ARBA00023125"/>
    </source>
</evidence>
<evidence type="ECO:0000259" key="15">
    <source>
        <dbReference type="PROSITE" id="PS51198"/>
    </source>
</evidence>
<evidence type="ECO:0000313" key="18">
    <source>
        <dbReference type="Proteomes" id="UP000886800"/>
    </source>
</evidence>
<keyword evidence="7 14" id="KW-0067">ATP-binding</keyword>
<dbReference type="EC" id="5.6.2.4" evidence="12"/>
<dbReference type="GO" id="GO:0003677">
    <property type="term" value="F:DNA binding"/>
    <property type="evidence" value="ECO:0007669"/>
    <property type="project" value="UniProtKB-KW"/>
</dbReference>
<evidence type="ECO:0000256" key="5">
    <source>
        <dbReference type="ARBA" id="ARBA00022806"/>
    </source>
</evidence>
<dbReference type="PROSITE" id="PS51217">
    <property type="entry name" value="UVRD_HELICASE_CTER"/>
    <property type="match status" value="1"/>
</dbReference>
<keyword evidence="10" id="KW-0413">Isomerase</keyword>
<comment type="catalytic activity">
    <reaction evidence="11">
        <text>Couples ATP hydrolysis with the unwinding of duplex DNA by translocating in the 3'-5' direction.</text>
        <dbReference type="EC" id="5.6.2.4"/>
    </reaction>
</comment>
<keyword evidence="5 14" id="KW-0347">Helicase</keyword>
<keyword evidence="9" id="KW-0234">DNA repair</keyword>
<dbReference type="InterPro" id="IPR027417">
    <property type="entry name" value="P-loop_NTPase"/>
</dbReference>
<evidence type="ECO:0000313" key="17">
    <source>
        <dbReference type="EMBL" id="HIX65976.1"/>
    </source>
</evidence>
<proteinExistence type="predicted"/>
<evidence type="ECO:0000256" key="10">
    <source>
        <dbReference type="ARBA" id="ARBA00023235"/>
    </source>
</evidence>
<accession>A0A9D1WRZ0</accession>
<dbReference type="SUPFAM" id="SSF52540">
    <property type="entry name" value="P-loop containing nucleoside triphosphate hydrolases"/>
    <property type="match status" value="1"/>
</dbReference>
<protein>
    <recommendedName>
        <fullName evidence="12">DNA 3'-5' helicase</fullName>
        <ecNumber evidence="12">5.6.2.4</ecNumber>
    </recommendedName>
</protein>
<dbReference type="Gene3D" id="3.40.50.300">
    <property type="entry name" value="P-loop containing nucleotide triphosphate hydrolases"/>
    <property type="match status" value="4"/>
</dbReference>
<name>A0A9D1WRZ0_9FIRM</name>
<evidence type="ECO:0000256" key="14">
    <source>
        <dbReference type="PROSITE-ProRule" id="PRU00560"/>
    </source>
</evidence>
<evidence type="ECO:0000259" key="16">
    <source>
        <dbReference type="PROSITE" id="PS51217"/>
    </source>
</evidence>
<evidence type="ECO:0000256" key="1">
    <source>
        <dbReference type="ARBA" id="ARBA00022722"/>
    </source>
</evidence>
<dbReference type="GO" id="GO:0033202">
    <property type="term" value="C:DNA helicase complex"/>
    <property type="evidence" value="ECO:0007669"/>
    <property type="project" value="TreeGrafter"/>
</dbReference>
<dbReference type="PANTHER" id="PTHR11070">
    <property type="entry name" value="UVRD / RECB / PCRA DNA HELICASE FAMILY MEMBER"/>
    <property type="match status" value="1"/>
</dbReference>
<dbReference type="GO" id="GO:0005829">
    <property type="term" value="C:cytosol"/>
    <property type="evidence" value="ECO:0007669"/>
    <property type="project" value="TreeGrafter"/>
</dbReference>
<feature type="binding site" evidence="14">
    <location>
        <begin position="25"/>
        <end position="32"/>
    </location>
    <ligand>
        <name>ATP</name>
        <dbReference type="ChEBI" id="CHEBI:30616"/>
    </ligand>
</feature>
<comment type="caution">
    <text evidence="17">The sequence shown here is derived from an EMBL/GenBank/DDBJ whole genome shotgun (WGS) entry which is preliminary data.</text>
</comment>
<dbReference type="AlphaFoldDB" id="A0A9D1WRZ0"/>
<keyword evidence="8" id="KW-0238">DNA-binding</keyword>
<dbReference type="EMBL" id="DXES01000153">
    <property type="protein sequence ID" value="HIX65976.1"/>
    <property type="molecule type" value="Genomic_DNA"/>
</dbReference>
<evidence type="ECO:0000256" key="12">
    <source>
        <dbReference type="ARBA" id="ARBA00034808"/>
    </source>
</evidence>
<dbReference type="GO" id="GO:0043138">
    <property type="term" value="F:3'-5' DNA helicase activity"/>
    <property type="evidence" value="ECO:0007669"/>
    <property type="project" value="UniProtKB-EC"/>
</dbReference>
<dbReference type="InterPro" id="IPR014017">
    <property type="entry name" value="DNA_helicase_UvrD-like_C"/>
</dbReference>
<evidence type="ECO:0000256" key="11">
    <source>
        <dbReference type="ARBA" id="ARBA00034617"/>
    </source>
</evidence>
<evidence type="ECO:0000256" key="7">
    <source>
        <dbReference type="ARBA" id="ARBA00022840"/>
    </source>
</evidence>
<dbReference type="InterPro" id="IPR011335">
    <property type="entry name" value="Restrct_endonuc-II-like"/>
</dbReference>